<evidence type="ECO:0008006" key="9">
    <source>
        <dbReference type="Google" id="ProtNLM"/>
    </source>
</evidence>
<feature type="transmembrane region" description="Helical" evidence="6">
    <location>
        <begin position="337"/>
        <end position="357"/>
    </location>
</feature>
<feature type="transmembrane region" description="Helical" evidence="6">
    <location>
        <begin position="20"/>
        <end position="39"/>
    </location>
</feature>
<dbReference type="Pfam" id="PF00854">
    <property type="entry name" value="PTR2"/>
    <property type="match status" value="1"/>
</dbReference>
<dbReference type="PANTHER" id="PTHR11654">
    <property type="entry name" value="OLIGOPEPTIDE TRANSPORTER-RELATED"/>
    <property type="match status" value="1"/>
</dbReference>
<keyword evidence="3 6" id="KW-0812">Transmembrane</keyword>
<keyword evidence="5 6" id="KW-0472">Membrane</keyword>
<dbReference type="InterPro" id="IPR036259">
    <property type="entry name" value="MFS_trans_sf"/>
</dbReference>
<name>A0A6D2KW10_9BRAS</name>
<evidence type="ECO:0000256" key="1">
    <source>
        <dbReference type="ARBA" id="ARBA00004141"/>
    </source>
</evidence>
<dbReference type="AlphaFoldDB" id="A0A6D2KW10"/>
<dbReference type="Proteomes" id="UP000467841">
    <property type="component" value="Unassembled WGS sequence"/>
</dbReference>
<comment type="subcellular location">
    <subcellularLocation>
        <location evidence="1">Membrane</location>
        <topology evidence="1">Multi-pass membrane protein</topology>
    </subcellularLocation>
</comment>
<comment type="similarity">
    <text evidence="2">Belongs to the major facilitator superfamily. Proton-dependent oligopeptide transporter (POT/PTR) (TC 2.A.17) family.</text>
</comment>
<feature type="transmembrane region" description="Helical" evidence="6">
    <location>
        <begin position="377"/>
        <end position="398"/>
    </location>
</feature>
<keyword evidence="8" id="KW-1185">Reference proteome</keyword>
<dbReference type="OrthoDB" id="1181826at2759"/>
<feature type="transmembrane region" description="Helical" evidence="6">
    <location>
        <begin position="145"/>
        <end position="164"/>
    </location>
</feature>
<protein>
    <recommendedName>
        <fullName evidence="9">Major facilitator superfamily (MFS) profile domain-containing protein</fullName>
    </recommendedName>
</protein>
<evidence type="ECO:0000313" key="7">
    <source>
        <dbReference type="EMBL" id="CAA7052181.1"/>
    </source>
</evidence>
<evidence type="ECO:0000256" key="4">
    <source>
        <dbReference type="ARBA" id="ARBA00022989"/>
    </source>
</evidence>
<feature type="transmembrane region" description="Helical" evidence="6">
    <location>
        <begin position="79"/>
        <end position="101"/>
    </location>
</feature>
<comment type="caution">
    <text evidence="7">The sequence shown here is derived from an EMBL/GenBank/DDBJ whole genome shotgun (WGS) entry which is preliminary data.</text>
</comment>
<dbReference type="GO" id="GO:0016020">
    <property type="term" value="C:membrane"/>
    <property type="evidence" value="ECO:0007669"/>
    <property type="project" value="UniProtKB-SubCell"/>
</dbReference>
<proteinExistence type="inferred from homology"/>
<evidence type="ECO:0000256" key="2">
    <source>
        <dbReference type="ARBA" id="ARBA00005982"/>
    </source>
</evidence>
<evidence type="ECO:0000256" key="6">
    <source>
        <dbReference type="SAM" id="Phobius"/>
    </source>
</evidence>
<dbReference type="EMBL" id="CACVBM020001496">
    <property type="protein sequence ID" value="CAA7052181.1"/>
    <property type="molecule type" value="Genomic_DNA"/>
</dbReference>
<reference evidence="7" key="1">
    <citation type="submission" date="2020-01" db="EMBL/GenBank/DDBJ databases">
        <authorList>
            <person name="Mishra B."/>
        </authorList>
    </citation>
    <scope>NUCLEOTIDE SEQUENCE [LARGE SCALE GENOMIC DNA]</scope>
</reference>
<sequence length="498" mass="55013">MLMLYLTNEMKLKFTDAAVIVNVFAGVSAIGHLGMQFLVDAFIGHFWMLCLSTLAFTFGFGFLATSASPILSGGGQKGMFYVALTVISVGIFGRSISLGVFTEDQLEDGGNKGNPAMLTSFVIGNVGNFVFPLVAAIAIPQISPWFVRFAIPAGCEVLAMLIFLSGACSYKREKPCGSPLTTVFRVFAASASKMSCGYTKNSTQLFYEQTECDLDMKSHTSSLRFLDKAAMILQTEPLEQQRKNRWRLCRVTEVEQTKSVIRTVPLFTTSLISGIVFSLGNTFFLEQANNLDSKFGSWNLPLPLLLLFSEAARLGSRELCVMAAKRHAIDTPKQTKTPYGIPVSIILSIFCCAIAAHVESRRLKVVTTTQGLVYGTVPMSVFWLLPQYVLLGSITGIYENSFALYLEETVPEELSQYMVLLNVGVCGVGIMSNIALVSVVGRVSGGKWFQDTINKSRLDNYYWVLSVLSMFNLLLYFSVTYRYTMCYKKDAVAQENDR</sequence>
<evidence type="ECO:0000256" key="3">
    <source>
        <dbReference type="ARBA" id="ARBA00022692"/>
    </source>
</evidence>
<dbReference type="InterPro" id="IPR000109">
    <property type="entry name" value="POT_fam"/>
</dbReference>
<keyword evidence="4 6" id="KW-1133">Transmembrane helix</keyword>
<evidence type="ECO:0000256" key="5">
    <source>
        <dbReference type="ARBA" id="ARBA00023136"/>
    </source>
</evidence>
<gene>
    <name evidence="7" type="ORF">MERR_LOCUS39416</name>
</gene>
<dbReference type="GO" id="GO:0022857">
    <property type="term" value="F:transmembrane transporter activity"/>
    <property type="evidence" value="ECO:0007669"/>
    <property type="project" value="InterPro"/>
</dbReference>
<dbReference type="SUPFAM" id="SSF103473">
    <property type="entry name" value="MFS general substrate transporter"/>
    <property type="match status" value="1"/>
</dbReference>
<organism evidence="7 8">
    <name type="scientific">Microthlaspi erraticum</name>
    <dbReference type="NCBI Taxonomy" id="1685480"/>
    <lineage>
        <taxon>Eukaryota</taxon>
        <taxon>Viridiplantae</taxon>
        <taxon>Streptophyta</taxon>
        <taxon>Embryophyta</taxon>
        <taxon>Tracheophyta</taxon>
        <taxon>Spermatophyta</taxon>
        <taxon>Magnoliopsida</taxon>
        <taxon>eudicotyledons</taxon>
        <taxon>Gunneridae</taxon>
        <taxon>Pentapetalae</taxon>
        <taxon>rosids</taxon>
        <taxon>malvids</taxon>
        <taxon>Brassicales</taxon>
        <taxon>Brassicaceae</taxon>
        <taxon>Coluteocarpeae</taxon>
        <taxon>Microthlaspi</taxon>
    </lineage>
</organism>
<feature type="transmembrane region" description="Helical" evidence="6">
    <location>
        <begin position="121"/>
        <end position="139"/>
    </location>
</feature>
<dbReference type="Gene3D" id="1.20.1250.20">
    <property type="entry name" value="MFS general substrate transporter like domains"/>
    <property type="match status" value="1"/>
</dbReference>
<accession>A0A6D2KW10</accession>
<evidence type="ECO:0000313" key="8">
    <source>
        <dbReference type="Proteomes" id="UP000467841"/>
    </source>
</evidence>
<feature type="transmembrane region" description="Helical" evidence="6">
    <location>
        <begin position="46"/>
        <end position="67"/>
    </location>
</feature>
<feature type="transmembrane region" description="Helical" evidence="6">
    <location>
        <begin position="419"/>
        <end position="441"/>
    </location>
</feature>
<feature type="transmembrane region" description="Helical" evidence="6">
    <location>
        <begin position="264"/>
        <end position="285"/>
    </location>
</feature>
<feature type="transmembrane region" description="Helical" evidence="6">
    <location>
        <begin position="461"/>
        <end position="479"/>
    </location>
</feature>